<feature type="region of interest" description="Disordered" evidence="1">
    <location>
        <begin position="485"/>
        <end position="562"/>
    </location>
</feature>
<dbReference type="Pfam" id="PF08397">
    <property type="entry name" value="IMD"/>
    <property type="match status" value="1"/>
</dbReference>
<name>Q4SM64_TETNG</name>
<feature type="region of interest" description="Disordered" evidence="1">
    <location>
        <begin position="697"/>
        <end position="719"/>
    </location>
</feature>
<feature type="region of interest" description="Disordered" evidence="1">
    <location>
        <begin position="773"/>
        <end position="811"/>
    </location>
</feature>
<reference evidence="3" key="1">
    <citation type="journal article" date="2004" name="Nature">
        <title>Genome duplication in the teleost fish Tetraodon nigroviridis reveals the early vertebrate proto-karyotype.</title>
        <authorList>
            <person name="Jaillon O."/>
            <person name="Aury J.-M."/>
            <person name="Brunet F."/>
            <person name="Petit J.-L."/>
            <person name="Stange-Thomann N."/>
            <person name="Mauceli E."/>
            <person name="Bouneau L."/>
            <person name="Fischer C."/>
            <person name="Ozouf-Costaz C."/>
            <person name="Bernot A."/>
            <person name="Nicaud S."/>
            <person name="Jaffe D."/>
            <person name="Fisher S."/>
            <person name="Lutfalla G."/>
            <person name="Dossat C."/>
            <person name="Segurens B."/>
            <person name="Dasilva C."/>
            <person name="Salanoubat M."/>
            <person name="Levy M."/>
            <person name="Boudet N."/>
            <person name="Castellano S."/>
            <person name="Anthouard V."/>
            <person name="Jubin C."/>
            <person name="Castelli V."/>
            <person name="Katinka M."/>
            <person name="Vacherie B."/>
            <person name="Biemont C."/>
            <person name="Skalli Z."/>
            <person name="Cattolico L."/>
            <person name="Poulain J."/>
            <person name="De Berardinis V."/>
            <person name="Cruaud C."/>
            <person name="Duprat S."/>
            <person name="Brottier P."/>
            <person name="Coutanceau J.-P."/>
            <person name="Gouzy J."/>
            <person name="Parra G."/>
            <person name="Lardier G."/>
            <person name="Chapple C."/>
            <person name="McKernan K.J."/>
            <person name="McEwan P."/>
            <person name="Bosak S."/>
            <person name="Kellis M."/>
            <person name="Volff J.-N."/>
            <person name="Guigo R."/>
            <person name="Zody M.C."/>
            <person name="Mesirov J."/>
            <person name="Lindblad-Toh K."/>
            <person name="Birren B."/>
            <person name="Nusbaum C."/>
            <person name="Kahn D."/>
            <person name="Robinson-Rechavi M."/>
            <person name="Laudet V."/>
            <person name="Schachter V."/>
            <person name="Quetier F."/>
            <person name="Saurin W."/>
            <person name="Scarpelli C."/>
            <person name="Wincker P."/>
            <person name="Lander E.S."/>
            <person name="Weissenbach J."/>
            <person name="Roest Crollius H."/>
        </authorList>
    </citation>
    <scope>NUCLEOTIDE SEQUENCE [LARGE SCALE GENOMIC DNA]</scope>
</reference>
<dbReference type="GO" id="GO:0015629">
    <property type="term" value="C:actin cytoskeleton"/>
    <property type="evidence" value="ECO:0007669"/>
    <property type="project" value="TreeGrafter"/>
</dbReference>
<feature type="compositionally biased region" description="Basic and acidic residues" evidence="1">
    <location>
        <begin position="781"/>
        <end position="794"/>
    </location>
</feature>
<dbReference type="InterPro" id="IPR027267">
    <property type="entry name" value="AH/BAR_dom_sf"/>
</dbReference>
<dbReference type="EMBL" id="CAAE01014555">
    <property type="protein sequence ID" value="CAF98268.1"/>
    <property type="molecule type" value="Genomic_DNA"/>
</dbReference>
<gene>
    <name evidence="3" type="ORF">GSTENG00015917001</name>
</gene>
<comment type="caution">
    <text evidence="3">The sequence shown here is derived from an EMBL/GenBank/DDBJ whole genome shotgun (WGS) entry which is preliminary data.</text>
</comment>
<feature type="non-terminal residue" evidence="3">
    <location>
        <position position="1"/>
    </location>
</feature>
<dbReference type="OrthoDB" id="10061327at2759"/>
<feature type="compositionally biased region" description="Polar residues" evidence="1">
    <location>
        <begin position="407"/>
        <end position="442"/>
    </location>
</feature>
<feature type="region of interest" description="Disordered" evidence="1">
    <location>
        <begin position="224"/>
        <end position="279"/>
    </location>
</feature>
<dbReference type="KEGG" id="tng:GSTEN00015917G001"/>
<dbReference type="InterPro" id="IPR013606">
    <property type="entry name" value="I-BAR_dom"/>
</dbReference>
<feature type="domain" description="IMD" evidence="2">
    <location>
        <begin position="1"/>
        <end position="152"/>
    </location>
</feature>
<feature type="compositionally biased region" description="Polar residues" evidence="1">
    <location>
        <begin position="522"/>
        <end position="538"/>
    </location>
</feature>
<dbReference type="GO" id="GO:0030031">
    <property type="term" value="P:cell projection assembly"/>
    <property type="evidence" value="ECO:0007669"/>
    <property type="project" value="TreeGrafter"/>
</dbReference>
<organism evidence="3">
    <name type="scientific">Tetraodon nigroviridis</name>
    <name type="common">Spotted green pufferfish</name>
    <name type="synonym">Chelonodon nigroviridis</name>
    <dbReference type="NCBI Taxonomy" id="99883"/>
    <lineage>
        <taxon>Eukaryota</taxon>
        <taxon>Metazoa</taxon>
        <taxon>Chordata</taxon>
        <taxon>Craniata</taxon>
        <taxon>Vertebrata</taxon>
        <taxon>Euteleostomi</taxon>
        <taxon>Actinopterygii</taxon>
        <taxon>Neopterygii</taxon>
        <taxon>Teleostei</taxon>
        <taxon>Neoteleostei</taxon>
        <taxon>Acanthomorphata</taxon>
        <taxon>Eupercaria</taxon>
        <taxon>Tetraodontiformes</taxon>
        <taxon>Tetradontoidea</taxon>
        <taxon>Tetraodontidae</taxon>
        <taxon>Tetraodon</taxon>
    </lineage>
</organism>
<feature type="region of interest" description="Disordered" evidence="1">
    <location>
        <begin position="651"/>
        <end position="677"/>
    </location>
</feature>
<dbReference type="GO" id="GO:0003779">
    <property type="term" value="F:actin binding"/>
    <property type="evidence" value="ECO:0007669"/>
    <property type="project" value="InterPro"/>
</dbReference>
<dbReference type="PANTHER" id="PTHR15708">
    <property type="entry name" value="ACTIN BUNDLING/MISSING IN METASTASIS-RELATED"/>
    <property type="match status" value="1"/>
</dbReference>
<accession>Q4SM64</accession>
<reference evidence="3" key="2">
    <citation type="submission" date="2004-02" db="EMBL/GenBank/DDBJ databases">
        <authorList>
            <consortium name="Genoscope"/>
            <consortium name="Whitehead Institute Centre for Genome Research"/>
        </authorList>
    </citation>
    <scope>NUCLEOTIDE SEQUENCE</scope>
</reference>
<dbReference type="PANTHER" id="PTHR15708:SF8">
    <property type="entry name" value="PROTEIN MTSS 2"/>
    <property type="match status" value="1"/>
</dbReference>
<feature type="region of interest" description="Disordered" evidence="1">
    <location>
        <begin position="406"/>
        <end position="445"/>
    </location>
</feature>
<dbReference type="Gene3D" id="1.20.1270.60">
    <property type="entry name" value="Arfaptin homology (AH) domain/BAR domain"/>
    <property type="match status" value="1"/>
</dbReference>
<dbReference type="InterPro" id="IPR030127">
    <property type="entry name" value="MTSS1/MTSS2"/>
</dbReference>
<feature type="compositionally biased region" description="Polar residues" evidence="1">
    <location>
        <begin position="254"/>
        <end position="279"/>
    </location>
</feature>
<proteinExistence type="predicted"/>
<evidence type="ECO:0000256" key="1">
    <source>
        <dbReference type="SAM" id="MobiDB-lite"/>
    </source>
</evidence>
<feature type="compositionally biased region" description="Low complexity" evidence="1">
    <location>
        <begin position="227"/>
        <end position="238"/>
    </location>
</feature>
<dbReference type="GO" id="GO:0007009">
    <property type="term" value="P:plasma membrane organization"/>
    <property type="evidence" value="ECO:0007669"/>
    <property type="project" value="InterPro"/>
</dbReference>
<dbReference type="GO" id="GO:0009898">
    <property type="term" value="C:cytoplasmic side of plasma membrane"/>
    <property type="evidence" value="ECO:0007669"/>
    <property type="project" value="TreeGrafter"/>
</dbReference>
<dbReference type="PROSITE" id="PS51338">
    <property type="entry name" value="IMD"/>
    <property type="match status" value="1"/>
</dbReference>
<sequence>ALLEGLVTPLQDRIEEWKKTANQLDKDHAKEYKRSRQEIKRKSLDTMKLQKKARKGRGNLRPQLDSAMQDVSDLYLLMEETEKQAVRRALLEERGRYCTFINMLQPVVNIEIAMLGEVTHLQAIVDDLTVLTEDPHKLPPASEQVIRDLKGSDYSWSYQTPPSSPSSTGSRKSSMCRYFLIILTHTHTHTLSQTPTGSQHKVQGYRRVLLADLHLLQMPSAGAHRLSSVSSHDSGFVSQDANTHSKPPSPMPSDITSQVKLPTKPSASSEASETCQSVSECSSPTAVSTACAAPAHRQTHTHWCSHYSLLPVVQRGPWVPLVLVFLLLLQDWAKSSSCETSLASTLQRRRESVDKMKELEAPPSPQGQSDDPHRARAGPGSVAAKHGEPLSPAASTLAMVLTRGLSMEQQKSSRDSLQYSSGYSTQTNTPSCSEDTIPSQGSDYECYSLNGDADNDGQADFDKSSTIPRHSNIAQSYRRMIQTKRPASTAGLPAGKTLHGSPNGAGASSTGAISSGTATIRRTPSSKTGVRRTPSTSGPIPIRPPIVPVKTPTVPDSPGYASPSRHCVGSEDLLFSDDAAAGDYVRASPKRRSLPETSWGFVGGGIDRLVESHQGAGAAAQGAEEDPLLAANRHSLVEKIGELAANAHALGEGQYPTGGSQPGDSASLDPLEASATTKEGRDMLVLIRRGVRLRKTVTDDSERSEHSSEAHRRAKMVPDRRDAFQTAWKRQPGLPRFCPPQARKPAAENFQGSGQRGSLGIPAERVCLLPEPGARVRRPHGGVDDTTRSAERDLQTGGWRRGQRQQRGVDVHVRAQKRQFLRGTENRGSCAG</sequence>
<dbReference type="GO" id="GO:0005543">
    <property type="term" value="F:phospholipid binding"/>
    <property type="evidence" value="ECO:0007669"/>
    <property type="project" value="TreeGrafter"/>
</dbReference>
<feature type="compositionally biased region" description="Low complexity" evidence="1">
    <location>
        <begin position="504"/>
        <end position="520"/>
    </location>
</feature>
<feature type="region of interest" description="Disordered" evidence="1">
    <location>
        <begin position="353"/>
        <end position="389"/>
    </location>
</feature>
<dbReference type="SUPFAM" id="SSF103657">
    <property type="entry name" value="BAR/IMD domain-like"/>
    <property type="match status" value="1"/>
</dbReference>
<dbReference type="AlphaFoldDB" id="Q4SM64"/>
<protein>
    <submittedName>
        <fullName evidence="3">(spotted green pufferfish) hypothetical protein</fullName>
    </submittedName>
</protein>
<evidence type="ECO:0000259" key="2">
    <source>
        <dbReference type="PROSITE" id="PS51338"/>
    </source>
</evidence>
<evidence type="ECO:0000313" key="3">
    <source>
        <dbReference type="EMBL" id="CAF98268.1"/>
    </source>
</evidence>